<dbReference type="EMBL" id="MU404351">
    <property type="protein sequence ID" value="KAI1616957.1"/>
    <property type="molecule type" value="Genomic_DNA"/>
</dbReference>
<dbReference type="PANTHER" id="PTHR37540:SF9">
    <property type="entry name" value="ZN(2)-C6 FUNGAL-TYPE DOMAIN-CONTAINING PROTEIN"/>
    <property type="match status" value="1"/>
</dbReference>
<proteinExistence type="predicted"/>
<protein>
    <submittedName>
        <fullName evidence="1">Uncharacterized protein</fullName>
    </submittedName>
</protein>
<organism evidence="1 2">
    <name type="scientific">Exophiala viscosa</name>
    <dbReference type="NCBI Taxonomy" id="2486360"/>
    <lineage>
        <taxon>Eukaryota</taxon>
        <taxon>Fungi</taxon>
        <taxon>Dikarya</taxon>
        <taxon>Ascomycota</taxon>
        <taxon>Pezizomycotina</taxon>
        <taxon>Eurotiomycetes</taxon>
        <taxon>Chaetothyriomycetidae</taxon>
        <taxon>Chaetothyriales</taxon>
        <taxon>Herpotrichiellaceae</taxon>
        <taxon>Exophiala</taxon>
    </lineage>
</organism>
<accession>A0AAN6IG96</accession>
<dbReference type="InterPro" id="IPR021858">
    <property type="entry name" value="Fun_TF"/>
</dbReference>
<evidence type="ECO:0000313" key="2">
    <source>
        <dbReference type="Proteomes" id="UP001203852"/>
    </source>
</evidence>
<name>A0AAN6IG96_9EURO</name>
<dbReference type="Proteomes" id="UP001203852">
    <property type="component" value="Unassembled WGS sequence"/>
</dbReference>
<evidence type="ECO:0000313" key="1">
    <source>
        <dbReference type="EMBL" id="KAI1616957.1"/>
    </source>
</evidence>
<comment type="caution">
    <text evidence="1">The sequence shown here is derived from an EMBL/GenBank/DDBJ whole genome shotgun (WGS) entry which is preliminary data.</text>
</comment>
<keyword evidence="2" id="KW-1185">Reference proteome</keyword>
<dbReference type="AlphaFoldDB" id="A0AAN6IG96"/>
<reference evidence="1" key="1">
    <citation type="journal article" date="2022" name="bioRxiv">
        <title>Deciphering the potential niche of two novel black yeast fungi from a biological soil crust based on their genomes, phenotypes, and melanin regulation.</title>
        <authorList>
            <consortium name="DOE Joint Genome Institute"/>
            <person name="Carr E.C."/>
            <person name="Barton Q."/>
            <person name="Grambo S."/>
            <person name="Sullivan M."/>
            <person name="Renfro C.M."/>
            <person name="Kuo A."/>
            <person name="Pangilinan J."/>
            <person name="Lipzen A."/>
            <person name="Keymanesh K."/>
            <person name="Savage E."/>
            <person name="Barry K."/>
            <person name="Grigoriev I.V."/>
            <person name="Riekhof W.R."/>
            <person name="Harris S.S."/>
        </authorList>
    </citation>
    <scope>NUCLEOTIDE SEQUENCE</scope>
    <source>
        <strain evidence="1">JF 03-4F</strain>
    </source>
</reference>
<dbReference type="Pfam" id="PF11951">
    <property type="entry name" value="Fungal_trans_2"/>
    <property type="match status" value="1"/>
</dbReference>
<sequence length="266" mass="29685">MSSSVLHFVDLSRSYDAASEKRQRRAARSHAARAAHAKARRLLTIQYQVQKEQSEIDKLSTPDNGEDSVAAPRIPKLLPAGRIDPFTSFARPFKPFEHFLFDHYMTAVVPLMRCNDLAAYYVDRMTRAWVPLALTDEGLTCALLLAACRHLFDHCQQSQQQHFLQLAAQYKLACVRSLREAISTDLFFGDATITKAVMLAYDELATRNIVMWRHHLDGAVRMVNLNGGPQTLGLDGFLESVISNLIRKSDGAVATSTGGAVVRLRV</sequence>
<dbReference type="PANTHER" id="PTHR37540">
    <property type="entry name" value="TRANSCRIPTION FACTOR (ACR-2), PUTATIVE-RELATED-RELATED"/>
    <property type="match status" value="1"/>
</dbReference>
<gene>
    <name evidence="1" type="ORF">EDD36DRAFT_430329</name>
</gene>